<accession>A0A4Y9ELV0</accession>
<dbReference type="SUPFAM" id="SSF56176">
    <property type="entry name" value="FAD-binding/transporter-associated domain-like"/>
    <property type="match status" value="1"/>
</dbReference>
<proteinExistence type="predicted"/>
<gene>
    <name evidence="5" type="ORF">EUV02_07600</name>
</gene>
<dbReference type="EMBL" id="SIHO01000002">
    <property type="protein sequence ID" value="TFU03056.1"/>
    <property type="molecule type" value="Genomic_DNA"/>
</dbReference>
<dbReference type="InterPro" id="IPR007173">
    <property type="entry name" value="ALO_C"/>
</dbReference>
<evidence type="ECO:0000259" key="4">
    <source>
        <dbReference type="PROSITE" id="PS51387"/>
    </source>
</evidence>
<feature type="domain" description="FAD-binding PCMH-type" evidence="4">
    <location>
        <begin position="56"/>
        <end position="223"/>
    </location>
</feature>
<dbReference type="OrthoDB" id="9800184at2"/>
<dbReference type="GO" id="GO:0003885">
    <property type="term" value="F:D-arabinono-1,4-lactone oxidase activity"/>
    <property type="evidence" value="ECO:0007669"/>
    <property type="project" value="InterPro"/>
</dbReference>
<dbReference type="AlphaFoldDB" id="A0A4Y9ELV0"/>
<dbReference type="Gene3D" id="1.10.45.10">
    <property type="entry name" value="Vanillyl-alcohol Oxidase, Chain A, domain 4"/>
    <property type="match status" value="1"/>
</dbReference>
<evidence type="ECO:0000313" key="6">
    <source>
        <dbReference type="Proteomes" id="UP000297737"/>
    </source>
</evidence>
<keyword evidence="1" id="KW-0285">Flavoprotein</keyword>
<evidence type="ECO:0000256" key="3">
    <source>
        <dbReference type="ARBA" id="ARBA00023002"/>
    </source>
</evidence>
<dbReference type="PIRSF" id="PIRSF000136">
    <property type="entry name" value="LGO_GLO"/>
    <property type="match status" value="1"/>
</dbReference>
<keyword evidence="6" id="KW-1185">Reference proteome</keyword>
<dbReference type="RefSeq" id="WP_135245648.1">
    <property type="nucleotide sequence ID" value="NZ_SIHO01000002.1"/>
</dbReference>
<dbReference type="PANTHER" id="PTHR43762">
    <property type="entry name" value="L-GULONOLACTONE OXIDASE"/>
    <property type="match status" value="1"/>
</dbReference>
<dbReference type="Gene3D" id="3.30.70.2520">
    <property type="match status" value="1"/>
</dbReference>
<keyword evidence="3" id="KW-0560">Oxidoreductase</keyword>
<dbReference type="InterPro" id="IPR016169">
    <property type="entry name" value="FAD-bd_PCMH_sub2"/>
</dbReference>
<dbReference type="Proteomes" id="UP000297737">
    <property type="component" value="Unassembled WGS sequence"/>
</dbReference>
<dbReference type="Pfam" id="PF01565">
    <property type="entry name" value="FAD_binding_4"/>
    <property type="match status" value="1"/>
</dbReference>
<reference evidence="5 6" key="1">
    <citation type="submission" date="2019-02" db="EMBL/GenBank/DDBJ databases">
        <title>Polymorphobacter sp. isolated from the lake at the Tibet of China.</title>
        <authorList>
            <person name="Li A."/>
        </authorList>
    </citation>
    <scope>NUCLEOTIDE SEQUENCE [LARGE SCALE GENOMIC DNA]</scope>
    <source>
        <strain evidence="5 6">DJ1R-1</strain>
    </source>
</reference>
<dbReference type="NCBIfam" id="TIGR01679">
    <property type="entry name" value="bact_FAD_ox"/>
    <property type="match status" value="1"/>
</dbReference>
<evidence type="ECO:0000313" key="5">
    <source>
        <dbReference type="EMBL" id="TFU03056.1"/>
    </source>
</evidence>
<dbReference type="InterPro" id="IPR006094">
    <property type="entry name" value="Oxid_FAD_bind_N"/>
</dbReference>
<organism evidence="5 6">
    <name type="scientific">Glacieibacterium arshaanense</name>
    <dbReference type="NCBI Taxonomy" id="2511025"/>
    <lineage>
        <taxon>Bacteria</taxon>
        <taxon>Pseudomonadati</taxon>
        <taxon>Pseudomonadota</taxon>
        <taxon>Alphaproteobacteria</taxon>
        <taxon>Sphingomonadales</taxon>
        <taxon>Sphingosinicellaceae</taxon>
        <taxon>Glacieibacterium</taxon>
    </lineage>
</organism>
<dbReference type="PANTHER" id="PTHR43762:SF1">
    <property type="entry name" value="D-ARABINONO-1,4-LACTONE OXIDASE"/>
    <property type="match status" value="1"/>
</dbReference>
<dbReference type="InterPro" id="IPR036318">
    <property type="entry name" value="FAD-bd_PCMH-like_sf"/>
</dbReference>
<evidence type="ECO:0000256" key="1">
    <source>
        <dbReference type="ARBA" id="ARBA00022630"/>
    </source>
</evidence>
<keyword evidence="2" id="KW-0274">FAD</keyword>
<protein>
    <submittedName>
        <fullName evidence="5">FAD-binding protein</fullName>
    </submittedName>
</protein>
<comment type="caution">
    <text evidence="5">The sequence shown here is derived from an EMBL/GenBank/DDBJ whole genome shotgun (WGS) entry which is preliminary data.</text>
</comment>
<dbReference type="GO" id="GO:0071949">
    <property type="term" value="F:FAD binding"/>
    <property type="evidence" value="ECO:0007669"/>
    <property type="project" value="InterPro"/>
</dbReference>
<dbReference type="Pfam" id="PF04030">
    <property type="entry name" value="ALO"/>
    <property type="match status" value="1"/>
</dbReference>
<dbReference type="InterPro" id="IPR016167">
    <property type="entry name" value="FAD-bd_PCMH_sub1"/>
</dbReference>
<dbReference type="InterPro" id="IPR016171">
    <property type="entry name" value="Vanillyl_alc_oxidase_C-sub2"/>
</dbReference>
<name>A0A4Y9ELV0_9SPHN</name>
<dbReference type="PROSITE" id="PS51387">
    <property type="entry name" value="FAD_PCMH"/>
    <property type="match status" value="1"/>
</dbReference>
<dbReference type="InterPro" id="IPR010031">
    <property type="entry name" value="FAD_lactone_oxidase-like"/>
</dbReference>
<sequence length="468" mass="50705">MTTRRAVLTGAAVVGVGAVAAGVGINHALQEKAGPPPPPATDAQGHMVWRNWSGNQHSYPATRAAPADEVELAALLASAPAPIRAVGAGHSFTALVPTDGTLLTLDRMTGLVGHDAAAVTAEVRAGTRLGELGASLAAIGQEMPNLPDINKQTLAGAIATGTHGTGHGLTAIHGKLLDLTLMTADGVPLTLSRDKQPELFDAARVNLGAFGIVTRMTLANKPLTRVKKSVTMIDADKLMADWPTLRTAHRNAEFYLIPFTGRGILITHDETSEPVKPRGVDHDDEGVKQLRQARDLLGWSPWLRRKLLSGLTADAPPEIAVDEGWKLLSNVRGVPFNEMEYHLPLDAQIDALREVITTIETRRPDVFFPIEARIIARDDAMLSPFYQRESGSIAVHAWYKDDYAFLFELIEPILRKHGGRPHWGKLNSLGAADFRQLYPRFDDAAKLRAALDPQGRLLNPYLRKVFGV</sequence>
<dbReference type="InterPro" id="IPR006311">
    <property type="entry name" value="TAT_signal"/>
</dbReference>
<dbReference type="Gene3D" id="3.30.43.10">
    <property type="entry name" value="Uridine Diphospho-n-acetylenolpyruvylglucosamine Reductase, domain 2"/>
    <property type="match status" value="1"/>
</dbReference>
<dbReference type="PROSITE" id="PS51318">
    <property type="entry name" value="TAT"/>
    <property type="match status" value="1"/>
</dbReference>
<dbReference type="InterPro" id="IPR016166">
    <property type="entry name" value="FAD-bd_PCMH"/>
</dbReference>
<dbReference type="GO" id="GO:0016020">
    <property type="term" value="C:membrane"/>
    <property type="evidence" value="ECO:0007669"/>
    <property type="project" value="InterPro"/>
</dbReference>
<dbReference type="Gene3D" id="3.30.465.10">
    <property type="match status" value="1"/>
</dbReference>
<evidence type="ECO:0000256" key="2">
    <source>
        <dbReference type="ARBA" id="ARBA00022827"/>
    </source>
</evidence>